<dbReference type="STRING" id="990121.A0A0V1A8X2"/>
<reference evidence="1 2" key="1">
    <citation type="submission" date="2015-01" db="EMBL/GenBank/DDBJ databases">
        <title>Evolution of Trichinella species and genotypes.</title>
        <authorList>
            <person name="Korhonen P.K."/>
            <person name="Edoardo P."/>
            <person name="Giuseppe L.R."/>
            <person name="Gasser R.B."/>
        </authorList>
    </citation>
    <scope>NUCLEOTIDE SEQUENCE [LARGE SCALE GENOMIC DNA]</scope>
    <source>
        <strain evidence="1">ISS2496</strain>
    </source>
</reference>
<evidence type="ECO:0008006" key="3">
    <source>
        <dbReference type="Google" id="ProtNLM"/>
    </source>
</evidence>
<dbReference type="PANTHER" id="PTHR37984:SF12">
    <property type="entry name" value="RIBONUCLEASE H"/>
    <property type="match status" value="1"/>
</dbReference>
<accession>A0A0V1A8X2</accession>
<dbReference type="InterPro" id="IPR050951">
    <property type="entry name" value="Retrovirus_Pol_polyprotein"/>
</dbReference>
<keyword evidence="2" id="KW-1185">Reference proteome</keyword>
<dbReference type="Proteomes" id="UP000054783">
    <property type="component" value="Unassembled WGS sequence"/>
</dbReference>
<dbReference type="Gene3D" id="3.10.10.10">
    <property type="entry name" value="HIV Type 1 Reverse Transcriptase, subunit A, domain 1"/>
    <property type="match status" value="1"/>
</dbReference>
<dbReference type="InterPro" id="IPR043502">
    <property type="entry name" value="DNA/RNA_pol_sf"/>
</dbReference>
<name>A0A0V1A8X2_9BILA</name>
<dbReference type="AlphaFoldDB" id="A0A0V1A8X2"/>
<dbReference type="Gene3D" id="3.30.70.270">
    <property type="match status" value="1"/>
</dbReference>
<dbReference type="EMBL" id="JYDQ01000018">
    <property type="protein sequence ID" value="KRY21205.1"/>
    <property type="molecule type" value="Genomic_DNA"/>
</dbReference>
<proteinExistence type="predicted"/>
<comment type="caution">
    <text evidence="1">The sequence shown here is derived from an EMBL/GenBank/DDBJ whole genome shotgun (WGS) entry which is preliminary data.</text>
</comment>
<gene>
    <name evidence="1" type="primary">K02A2.6</name>
    <name evidence="1" type="ORF">T12_7706</name>
</gene>
<dbReference type="PANTHER" id="PTHR37984">
    <property type="entry name" value="PROTEIN CBG26694"/>
    <property type="match status" value="1"/>
</dbReference>
<dbReference type="InterPro" id="IPR043128">
    <property type="entry name" value="Rev_trsase/Diguanyl_cyclase"/>
</dbReference>
<protein>
    <recommendedName>
        <fullName evidence="3">Reverse transcriptase domain-containing protein</fullName>
    </recommendedName>
</protein>
<evidence type="ECO:0000313" key="1">
    <source>
        <dbReference type="EMBL" id="KRY21205.1"/>
    </source>
</evidence>
<organism evidence="1 2">
    <name type="scientific">Trichinella patagoniensis</name>
    <dbReference type="NCBI Taxonomy" id="990121"/>
    <lineage>
        <taxon>Eukaryota</taxon>
        <taxon>Metazoa</taxon>
        <taxon>Ecdysozoa</taxon>
        <taxon>Nematoda</taxon>
        <taxon>Enoplea</taxon>
        <taxon>Dorylaimia</taxon>
        <taxon>Trichinellida</taxon>
        <taxon>Trichinellidae</taxon>
        <taxon>Trichinella</taxon>
    </lineage>
</organism>
<evidence type="ECO:0000313" key="2">
    <source>
        <dbReference type="Proteomes" id="UP000054783"/>
    </source>
</evidence>
<dbReference type="SUPFAM" id="SSF56672">
    <property type="entry name" value="DNA/RNA polymerases"/>
    <property type="match status" value="1"/>
</dbReference>
<sequence>MIRLSTEYKDCNITAVFIVKQPASLLTLMICSNLSRMESCRPYAYVDSENDSEEYRFNPPNSSTEGTEIPGVCPFHPLLKHFRGHTVQLLGAAFLTVEYGFFNRPLNALVVKGRRYSLLGRNWFESLDIRLHPGYREGSTSGTPYWRISTTDAEERPTSAIGSRVRIFVELERLHTAWITPIVPVIKDDGSMRICGKCTVNRALRKVLYQVSAVNDILATLKKGRIFAKLDLTHAYQQLLVDEASAQLQTIITHNRAFKSWSYRMACYKAFDLFRTNFT</sequence>
<dbReference type="OrthoDB" id="5920167at2759"/>